<proteinExistence type="predicted"/>
<accession>A0A518H452</accession>
<feature type="transmembrane region" description="Helical" evidence="3">
    <location>
        <begin position="20"/>
        <end position="38"/>
    </location>
</feature>
<keyword evidence="3" id="KW-1133">Transmembrane helix</keyword>
<dbReference type="KEGG" id="tpla:ElP_35070"/>
<evidence type="ECO:0000256" key="3">
    <source>
        <dbReference type="SAM" id="Phobius"/>
    </source>
</evidence>
<organism evidence="4 5">
    <name type="scientific">Tautonia plasticadhaerens</name>
    <dbReference type="NCBI Taxonomy" id="2527974"/>
    <lineage>
        <taxon>Bacteria</taxon>
        <taxon>Pseudomonadati</taxon>
        <taxon>Planctomycetota</taxon>
        <taxon>Planctomycetia</taxon>
        <taxon>Isosphaerales</taxon>
        <taxon>Isosphaeraceae</taxon>
        <taxon>Tautonia</taxon>
    </lineage>
</organism>
<sequence length="98" mass="10812">MGDFRAEHEGRTSSWGLARKALVLTVFAVAMFMSGRLWSLREVREAQRAAGQAEEQRLALQAELVECRNALLLRRGRGEASSGDDPGEDRVVAEAQDP</sequence>
<evidence type="ECO:0000256" key="1">
    <source>
        <dbReference type="SAM" id="Coils"/>
    </source>
</evidence>
<dbReference type="AlphaFoldDB" id="A0A518H452"/>
<keyword evidence="3" id="KW-0812">Transmembrane</keyword>
<keyword evidence="5" id="KW-1185">Reference proteome</keyword>
<name>A0A518H452_9BACT</name>
<evidence type="ECO:0000256" key="2">
    <source>
        <dbReference type="SAM" id="MobiDB-lite"/>
    </source>
</evidence>
<feature type="region of interest" description="Disordered" evidence="2">
    <location>
        <begin position="76"/>
        <end position="98"/>
    </location>
</feature>
<evidence type="ECO:0000313" key="4">
    <source>
        <dbReference type="EMBL" id="QDV35603.1"/>
    </source>
</evidence>
<dbReference type="EMBL" id="CP036426">
    <property type="protein sequence ID" value="QDV35603.1"/>
    <property type="molecule type" value="Genomic_DNA"/>
</dbReference>
<keyword evidence="1" id="KW-0175">Coiled coil</keyword>
<protein>
    <submittedName>
        <fullName evidence="4">Uncharacterized protein</fullName>
    </submittedName>
</protein>
<gene>
    <name evidence="4" type="ORF">ElP_35070</name>
</gene>
<keyword evidence="3" id="KW-0472">Membrane</keyword>
<reference evidence="4 5" key="1">
    <citation type="submission" date="2019-02" db="EMBL/GenBank/DDBJ databases">
        <title>Deep-cultivation of Planctomycetes and their phenomic and genomic characterization uncovers novel biology.</title>
        <authorList>
            <person name="Wiegand S."/>
            <person name="Jogler M."/>
            <person name="Boedeker C."/>
            <person name="Pinto D."/>
            <person name="Vollmers J."/>
            <person name="Rivas-Marin E."/>
            <person name="Kohn T."/>
            <person name="Peeters S.H."/>
            <person name="Heuer A."/>
            <person name="Rast P."/>
            <person name="Oberbeckmann S."/>
            <person name="Bunk B."/>
            <person name="Jeske O."/>
            <person name="Meyerdierks A."/>
            <person name="Storesund J.E."/>
            <person name="Kallscheuer N."/>
            <person name="Luecker S."/>
            <person name="Lage O.M."/>
            <person name="Pohl T."/>
            <person name="Merkel B.J."/>
            <person name="Hornburger P."/>
            <person name="Mueller R.-W."/>
            <person name="Bruemmer F."/>
            <person name="Labrenz M."/>
            <person name="Spormann A.M."/>
            <person name="Op den Camp H."/>
            <person name="Overmann J."/>
            <person name="Amann R."/>
            <person name="Jetten M.S.M."/>
            <person name="Mascher T."/>
            <person name="Medema M.H."/>
            <person name="Devos D.P."/>
            <person name="Kaster A.-K."/>
            <person name="Ovreas L."/>
            <person name="Rohde M."/>
            <person name="Galperin M.Y."/>
            <person name="Jogler C."/>
        </authorList>
    </citation>
    <scope>NUCLEOTIDE SEQUENCE [LARGE SCALE GENOMIC DNA]</scope>
    <source>
        <strain evidence="4 5">ElP</strain>
    </source>
</reference>
<dbReference type="RefSeq" id="WP_145271310.1">
    <property type="nucleotide sequence ID" value="NZ_CP036426.1"/>
</dbReference>
<evidence type="ECO:0000313" key="5">
    <source>
        <dbReference type="Proteomes" id="UP000317835"/>
    </source>
</evidence>
<feature type="coiled-coil region" evidence="1">
    <location>
        <begin position="43"/>
        <end position="70"/>
    </location>
</feature>
<dbReference type="Proteomes" id="UP000317835">
    <property type="component" value="Chromosome"/>
</dbReference>